<dbReference type="GeneID" id="28824765"/>
<sequence length="52" mass="6372">MKTGTFRSFRFESRLRESIARYFWICVMPGQQIYLVFSADFTSYPEKRTFYL</sequence>
<dbReference type="InParanoid" id="A0A194X8Q0"/>
<dbReference type="EMBL" id="KQ947416">
    <property type="protein sequence ID" value="KUJ16162.1"/>
    <property type="molecule type" value="Genomic_DNA"/>
</dbReference>
<evidence type="ECO:0000313" key="2">
    <source>
        <dbReference type="EMBL" id="KUJ16162.1"/>
    </source>
</evidence>
<organism evidence="2 3">
    <name type="scientific">Mollisia scopiformis</name>
    <name type="common">Conifer needle endophyte fungus</name>
    <name type="synonym">Phialocephala scopiformis</name>
    <dbReference type="NCBI Taxonomy" id="149040"/>
    <lineage>
        <taxon>Eukaryota</taxon>
        <taxon>Fungi</taxon>
        <taxon>Dikarya</taxon>
        <taxon>Ascomycota</taxon>
        <taxon>Pezizomycotina</taxon>
        <taxon>Leotiomycetes</taxon>
        <taxon>Helotiales</taxon>
        <taxon>Mollisiaceae</taxon>
        <taxon>Mollisia</taxon>
    </lineage>
</organism>
<keyword evidence="3" id="KW-1185">Reference proteome</keyword>
<accession>A0A194X8Q0</accession>
<evidence type="ECO:0000256" key="1">
    <source>
        <dbReference type="SAM" id="Phobius"/>
    </source>
</evidence>
<dbReference type="RefSeq" id="XP_018070517.1">
    <property type="nucleotide sequence ID" value="XM_018215039.1"/>
</dbReference>
<protein>
    <submittedName>
        <fullName evidence="2">Uncharacterized protein</fullName>
    </submittedName>
</protein>
<keyword evidence="1" id="KW-0472">Membrane</keyword>
<dbReference type="AlphaFoldDB" id="A0A194X8Q0"/>
<evidence type="ECO:0000313" key="3">
    <source>
        <dbReference type="Proteomes" id="UP000070700"/>
    </source>
</evidence>
<keyword evidence="1" id="KW-1133">Transmembrane helix</keyword>
<reference evidence="2 3" key="1">
    <citation type="submission" date="2015-10" db="EMBL/GenBank/DDBJ databases">
        <title>Full genome of DAOMC 229536 Phialocephala scopiformis, a fungal endophyte of spruce producing the potent anti-insectan compound rugulosin.</title>
        <authorList>
            <consortium name="DOE Joint Genome Institute"/>
            <person name="Walker A.K."/>
            <person name="Frasz S.L."/>
            <person name="Seifert K.A."/>
            <person name="Miller J.D."/>
            <person name="Mondo S.J."/>
            <person name="Labutti K."/>
            <person name="Lipzen A."/>
            <person name="Dockter R."/>
            <person name="Kennedy M."/>
            <person name="Grigoriev I.V."/>
            <person name="Spatafora J.W."/>
        </authorList>
    </citation>
    <scope>NUCLEOTIDE SEQUENCE [LARGE SCALE GENOMIC DNA]</scope>
    <source>
        <strain evidence="2 3">CBS 120377</strain>
    </source>
</reference>
<feature type="transmembrane region" description="Helical" evidence="1">
    <location>
        <begin position="21"/>
        <end position="39"/>
    </location>
</feature>
<name>A0A194X8Q0_MOLSC</name>
<dbReference type="Proteomes" id="UP000070700">
    <property type="component" value="Unassembled WGS sequence"/>
</dbReference>
<gene>
    <name evidence="2" type="ORF">LY89DRAFT_685201</name>
</gene>
<proteinExistence type="predicted"/>
<keyword evidence="1" id="KW-0812">Transmembrane</keyword>
<dbReference type="KEGG" id="psco:LY89DRAFT_685201"/>